<evidence type="ECO:0000313" key="3">
    <source>
        <dbReference type="Proteomes" id="UP000694523"/>
    </source>
</evidence>
<organism evidence="2 3">
    <name type="scientific">Neogobius melanostomus</name>
    <name type="common">round goby</name>
    <dbReference type="NCBI Taxonomy" id="47308"/>
    <lineage>
        <taxon>Eukaryota</taxon>
        <taxon>Metazoa</taxon>
        <taxon>Chordata</taxon>
        <taxon>Craniata</taxon>
        <taxon>Vertebrata</taxon>
        <taxon>Euteleostomi</taxon>
        <taxon>Actinopterygii</taxon>
        <taxon>Neopterygii</taxon>
        <taxon>Teleostei</taxon>
        <taxon>Neoteleostei</taxon>
        <taxon>Acanthomorphata</taxon>
        <taxon>Gobiaria</taxon>
        <taxon>Gobiiformes</taxon>
        <taxon>Gobioidei</taxon>
        <taxon>Gobiidae</taxon>
        <taxon>Benthophilinae</taxon>
        <taxon>Neogobiini</taxon>
        <taxon>Neogobius</taxon>
    </lineage>
</organism>
<evidence type="ECO:0000256" key="1">
    <source>
        <dbReference type="SAM" id="MobiDB-lite"/>
    </source>
</evidence>
<sequence>MSVSGLKAELKFLESIFDPNHERFRIIDWKPDELSCQFNVTGEKLLIIHCNITESYPLTPPIWFVDSDDPSLAEVLERLEEVRKGSTLLLQQLKRLICDLCRLYNLPQHPDVEMLDQPLPAGPIIQERKHGPSDEVTSEEEEEEEMAEVYLDHYDMKEEEPVEGKKSEDDGIEKENLAILEKIRKNQRQDHLNVRAVSGSVQASDRLMKELREIYRSQSYKTVIFKL</sequence>
<feature type="region of interest" description="Disordered" evidence="1">
    <location>
        <begin position="123"/>
        <end position="142"/>
    </location>
</feature>
<accession>A0A8C6U879</accession>
<dbReference type="InterPro" id="IPR016135">
    <property type="entry name" value="UBQ-conjugating_enzyme/RWD"/>
</dbReference>
<evidence type="ECO:0000313" key="2">
    <source>
        <dbReference type="Ensembl" id="ENSNMLP00000031057.1"/>
    </source>
</evidence>
<proteinExistence type="predicted"/>
<dbReference type="AlphaFoldDB" id="A0A8C6U879"/>
<keyword evidence="3" id="KW-1185">Reference proteome</keyword>
<name>A0A8C6U879_9GOBI</name>
<protein>
    <submittedName>
        <fullName evidence="2">Ubiquitin-conjugating enzyme E2Q family member 2</fullName>
    </submittedName>
</protein>
<dbReference type="SUPFAM" id="SSF54495">
    <property type="entry name" value="UBC-like"/>
    <property type="match status" value="1"/>
</dbReference>
<reference evidence="2" key="1">
    <citation type="submission" date="2025-08" db="UniProtKB">
        <authorList>
            <consortium name="Ensembl"/>
        </authorList>
    </citation>
    <scope>IDENTIFICATION</scope>
</reference>
<dbReference type="Ensembl" id="ENSNMLT00000034615.1">
    <property type="protein sequence ID" value="ENSNMLP00000031057.1"/>
    <property type="gene ID" value="ENSNMLG00000019121.1"/>
</dbReference>
<dbReference type="Proteomes" id="UP000694523">
    <property type="component" value="Unplaced"/>
</dbReference>
<reference evidence="2" key="2">
    <citation type="submission" date="2025-09" db="UniProtKB">
        <authorList>
            <consortium name="Ensembl"/>
        </authorList>
    </citation>
    <scope>IDENTIFICATION</scope>
</reference>